<feature type="binding site" description="axial binding residue" evidence="8">
    <location>
        <position position="460"/>
    </location>
    <ligand>
        <name>heme</name>
        <dbReference type="ChEBI" id="CHEBI:30413"/>
    </ligand>
    <ligandPart>
        <name>Fe</name>
        <dbReference type="ChEBI" id="CHEBI:18248"/>
    </ligandPart>
</feature>
<dbReference type="PANTHER" id="PTHR24305">
    <property type="entry name" value="CYTOCHROME P450"/>
    <property type="match status" value="1"/>
</dbReference>
<dbReference type="GO" id="GO:0016705">
    <property type="term" value="F:oxidoreductase activity, acting on paired donors, with incorporation or reduction of molecular oxygen"/>
    <property type="evidence" value="ECO:0007669"/>
    <property type="project" value="InterPro"/>
</dbReference>
<comment type="caution">
    <text evidence="10">The sequence shown here is derived from an EMBL/GenBank/DDBJ whole genome shotgun (WGS) entry which is preliminary data.</text>
</comment>
<dbReference type="OrthoDB" id="3945418at2759"/>
<comment type="cofactor">
    <cofactor evidence="1 8">
        <name>heme</name>
        <dbReference type="ChEBI" id="CHEBI:30413"/>
    </cofactor>
</comment>
<comment type="similarity">
    <text evidence="2 9">Belongs to the cytochrome P450 family.</text>
</comment>
<evidence type="ECO:0000256" key="7">
    <source>
        <dbReference type="ARBA" id="ARBA00023033"/>
    </source>
</evidence>
<evidence type="ECO:0000256" key="1">
    <source>
        <dbReference type="ARBA" id="ARBA00001971"/>
    </source>
</evidence>
<keyword evidence="11" id="KW-1185">Reference proteome</keyword>
<evidence type="ECO:0000256" key="3">
    <source>
        <dbReference type="ARBA" id="ARBA00022723"/>
    </source>
</evidence>
<sequence length="520" mass="59696">MWMTSGWEVSQSGLKGGVISSIFSALSVPFKSETMEIQTLLLALLITYGAGLLTYRFSFHPLAHIPGHPLAISTYLYEWYYDLYLSGQYTFQLKKLHKQYGPVIRINPNEIHIDDPDFFEEVFNQSNGRTQKPLNVAEAFGPYPATIGTQDHEHHRIRRNALNPFFSKKSINDLVSRIQRPILILCDRLEEATKSGMTLNMKYFYAAVTLDIINDYCFSRQPDNILREDFGRKSFDDVDNFLVISLLDNVNKILAPAMAEILDYRKDLSRQVESIRLEHEQSESRKLVDRTVFHELLESKLPPQEMERDRLRDEAFSLVTAGSGTTAYVLRGTSYHISANPEITQRLYEELKSAIPDPKNILSLSELEKLPYLTAVIQEGLRLADPVTHRIGRQFPDKTFICHGKTIPPGTIVNMTALLTHQNNKIFPEPMVFKPERWLGNENKKLERYLVPFNRGTRSCLGINLARAELYLILASVYRRFDFDVSQVNRARDIDASRDYILGAQARDTPGIMVKVRERD</sequence>
<name>A0A4Z1FA89_9HELO</name>
<dbReference type="Gene3D" id="1.10.630.10">
    <property type="entry name" value="Cytochrome P450"/>
    <property type="match status" value="1"/>
</dbReference>
<accession>A0A4Z1FA89</accession>
<keyword evidence="3 8" id="KW-0479">Metal-binding</keyword>
<evidence type="ECO:0008006" key="12">
    <source>
        <dbReference type="Google" id="ProtNLM"/>
    </source>
</evidence>
<evidence type="ECO:0000313" key="10">
    <source>
        <dbReference type="EMBL" id="TGO18277.1"/>
    </source>
</evidence>
<dbReference type="PRINTS" id="PR00385">
    <property type="entry name" value="P450"/>
</dbReference>
<evidence type="ECO:0000256" key="5">
    <source>
        <dbReference type="ARBA" id="ARBA00023004"/>
    </source>
</evidence>
<dbReference type="InterPro" id="IPR002401">
    <property type="entry name" value="Cyt_P450_E_grp-I"/>
</dbReference>
<keyword evidence="5 8" id="KW-0408">Iron</keyword>
<dbReference type="PROSITE" id="PS00086">
    <property type="entry name" value="CYTOCHROME_P450"/>
    <property type="match status" value="1"/>
</dbReference>
<keyword evidence="8 9" id="KW-0349">Heme</keyword>
<dbReference type="PRINTS" id="PR00463">
    <property type="entry name" value="EP450I"/>
</dbReference>
<evidence type="ECO:0000313" key="11">
    <source>
        <dbReference type="Proteomes" id="UP000297777"/>
    </source>
</evidence>
<dbReference type="InterPro" id="IPR001128">
    <property type="entry name" value="Cyt_P450"/>
</dbReference>
<dbReference type="InterPro" id="IPR036396">
    <property type="entry name" value="Cyt_P450_sf"/>
</dbReference>
<dbReference type="AlphaFoldDB" id="A0A4Z1FA89"/>
<gene>
    <name evidence="10" type="ORF">BTUL_0011g00830</name>
</gene>
<evidence type="ECO:0000256" key="8">
    <source>
        <dbReference type="PIRSR" id="PIRSR602401-1"/>
    </source>
</evidence>
<dbReference type="InterPro" id="IPR050121">
    <property type="entry name" value="Cytochrome_P450_monoxygenase"/>
</dbReference>
<keyword evidence="6" id="KW-0843">Virulence</keyword>
<evidence type="ECO:0000256" key="2">
    <source>
        <dbReference type="ARBA" id="ARBA00010617"/>
    </source>
</evidence>
<evidence type="ECO:0000256" key="6">
    <source>
        <dbReference type="ARBA" id="ARBA00023026"/>
    </source>
</evidence>
<dbReference type="SUPFAM" id="SSF48264">
    <property type="entry name" value="Cytochrome P450"/>
    <property type="match status" value="1"/>
</dbReference>
<keyword evidence="7 9" id="KW-0503">Monooxygenase</keyword>
<dbReference type="GO" id="GO:0005506">
    <property type="term" value="F:iron ion binding"/>
    <property type="evidence" value="ECO:0007669"/>
    <property type="project" value="InterPro"/>
</dbReference>
<protein>
    <recommendedName>
        <fullName evidence="12">Benzoate 4-monooxygenase cytochrome P450</fullName>
    </recommendedName>
</protein>
<keyword evidence="4 9" id="KW-0560">Oxidoreductase</keyword>
<reference evidence="10 11" key="1">
    <citation type="submission" date="2017-12" db="EMBL/GenBank/DDBJ databases">
        <title>Comparative genomics of Botrytis spp.</title>
        <authorList>
            <person name="Valero-Jimenez C.A."/>
            <person name="Tapia P."/>
            <person name="Veloso J."/>
            <person name="Silva-Moreno E."/>
            <person name="Staats M."/>
            <person name="Valdes J.H."/>
            <person name="Van Kan J.A.L."/>
        </authorList>
    </citation>
    <scope>NUCLEOTIDE SEQUENCE [LARGE SCALE GENOMIC DNA]</scope>
    <source>
        <strain evidence="10 11">Bt9001</strain>
    </source>
</reference>
<dbReference type="GO" id="GO:0020037">
    <property type="term" value="F:heme binding"/>
    <property type="evidence" value="ECO:0007669"/>
    <property type="project" value="InterPro"/>
</dbReference>
<evidence type="ECO:0000256" key="4">
    <source>
        <dbReference type="ARBA" id="ARBA00023002"/>
    </source>
</evidence>
<dbReference type="GO" id="GO:0004497">
    <property type="term" value="F:monooxygenase activity"/>
    <property type="evidence" value="ECO:0007669"/>
    <property type="project" value="UniProtKB-KW"/>
</dbReference>
<organism evidence="10 11">
    <name type="scientific">Botrytis tulipae</name>
    <dbReference type="NCBI Taxonomy" id="87230"/>
    <lineage>
        <taxon>Eukaryota</taxon>
        <taxon>Fungi</taxon>
        <taxon>Dikarya</taxon>
        <taxon>Ascomycota</taxon>
        <taxon>Pezizomycotina</taxon>
        <taxon>Leotiomycetes</taxon>
        <taxon>Helotiales</taxon>
        <taxon>Sclerotiniaceae</taxon>
        <taxon>Botrytis</taxon>
    </lineage>
</organism>
<evidence type="ECO:0000256" key="9">
    <source>
        <dbReference type="RuleBase" id="RU000461"/>
    </source>
</evidence>
<proteinExistence type="inferred from homology"/>
<dbReference type="Proteomes" id="UP000297777">
    <property type="component" value="Unassembled WGS sequence"/>
</dbReference>
<dbReference type="EMBL" id="PQXH01000011">
    <property type="protein sequence ID" value="TGO18277.1"/>
    <property type="molecule type" value="Genomic_DNA"/>
</dbReference>
<dbReference type="Pfam" id="PF00067">
    <property type="entry name" value="p450"/>
    <property type="match status" value="1"/>
</dbReference>
<dbReference type="InterPro" id="IPR017972">
    <property type="entry name" value="Cyt_P450_CS"/>
</dbReference>
<dbReference type="PANTHER" id="PTHR24305:SF157">
    <property type="entry name" value="N-ACETYLTRYPTOPHAN 6-HYDROXYLASE IVOC-RELATED"/>
    <property type="match status" value="1"/>
</dbReference>
<dbReference type="CDD" id="cd11062">
    <property type="entry name" value="CYP58-like"/>
    <property type="match status" value="1"/>
</dbReference>